<evidence type="ECO:0000313" key="2">
    <source>
        <dbReference type="EMBL" id="AWI77892.1"/>
    </source>
</evidence>
<dbReference type="RefSeq" id="WP_108971021.1">
    <property type="nucleotide sequence ID" value="NZ_CP022188.1"/>
</dbReference>
<feature type="signal peptide" evidence="1">
    <location>
        <begin position="1"/>
        <end position="28"/>
    </location>
</feature>
<name>A0A2U8GW30_9RHOO</name>
<dbReference type="AlphaFoldDB" id="A0A2U8GW30"/>
<evidence type="ECO:0000313" key="3">
    <source>
        <dbReference type="Proteomes" id="UP000244902"/>
    </source>
</evidence>
<keyword evidence="1" id="KW-0732">Signal</keyword>
<protein>
    <submittedName>
        <fullName evidence="2">DUF302 domain-containing protein</fullName>
    </submittedName>
</protein>
<feature type="chain" id="PRO_5016014463" evidence="1">
    <location>
        <begin position="29"/>
        <end position="167"/>
    </location>
</feature>
<dbReference type="InterPro" id="IPR035923">
    <property type="entry name" value="TT1751-like_sf"/>
</dbReference>
<dbReference type="OrthoDB" id="7363179at2"/>
<organism evidence="2 3">
    <name type="scientific">Parazoarcus communis</name>
    <dbReference type="NCBI Taxonomy" id="41977"/>
    <lineage>
        <taxon>Bacteria</taxon>
        <taxon>Pseudomonadati</taxon>
        <taxon>Pseudomonadota</taxon>
        <taxon>Betaproteobacteria</taxon>
        <taxon>Rhodocyclales</taxon>
        <taxon>Zoogloeaceae</taxon>
        <taxon>Parazoarcus</taxon>
    </lineage>
</organism>
<proteinExistence type="predicted"/>
<accession>A0A2U8GW30</accession>
<dbReference type="Proteomes" id="UP000244902">
    <property type="component" value="Chromosome"/>
</dbReference>
<sequence>MSTPQRYRKTLLAISMACALVAAPCTRAADAVTLAIENAAVDDVSIALTDAIAEEGITAPSESHFGDMLARTAPELGHRADLYAEARIYTFCSAVIAAKLATESAHNIAHCPLSIAVYSLPADRRTVYLGYRRSIDSAGGGAADALLARIATRTAAQFQHAASPAGR</sequence>
<dbReference type="Gene3D" id="3.30.310.70">
    <property type="entry name" value="TT1751-like domain"/>
    <property type="match status" value="1"/>
</dbReference>
<dbReference type="SUPFAM" id="SSF103247">
    <property type="entry name" value="TT1751-like"/>
    <property type="match status" value="1"/>
</dbReference>
<dbReference type="EMBL" id="CP022188">
    <property type="protein sequence ID" value="AWI77892.1"/>
    <property type="molecule type" value="Genomic_DNA"/>
</dbReference>
<gene>
    <name evidence="2" type="ORF">CEW87_00155</name>
</gene>
<reference evidence="2 3" key="1">
    <citation type="submission" date="2017-06" db="EMBL/GenBank/DDBJ databases">
        <title>Azoarcus sp. TSNA42 complete genome sequence.</title>
        <authorList>
            <person name="Woo J.-H."/>
            <person name="Kim H.-S."/>
        </authorList>
    </citation>
    <scope>NUCLEOTIDE SEQUENCE [LARGE SCALE GENOMIC DNA]</scope>
    <source>
        <strain evidence="2 3">TSNA42</strain>
    </source>
</reference>
<evidence type="ECO:0000256" key="1">
    <source>
        <dbReference type="SAM" id="SignalP"/>
    </source>
</evidence>